<feature type="transmembrane region" description="Helical" evidence="7">
    <location>
        <begin position="398"/>
        <end position="421"/>
    </location>
</feature>
<sequence>MLETWGIWIVLFATLLLGVPIYISLGISTIFVLTFSHIPLDIVPLDMVKVGDMFPLLAIPAFIFAGAIMERGGMADQIIDVAKIFVGKIRGGLALVTILGCMFFAAMIGSGPGTVAAMGTLMLPAMLRAGYDKKFGAGVCATGGTLGILIPPSNPMIIYGVMANVSVGTLFMAGMLPGAIVGTALMLTCYFIARKRGYKGMDKTYTTKEIIQIFRQNIWSLMAPVIILGGIYSGIFTPVEASAVACFYALFVGRFILKKLTLQGLWDSIKLTNITSGTSMIIVGVSVLFGRFLTLYEVPQTVAAAMLSISNSPEVILLLICLMLFMLGMFMETLSTIVILVPILLPVIIQLGIDPVFFGILWVLTNEVALLTPPLGANVFIAMTIGKLSLEEASRGALPFMLVLVAITVAFIFMPDLILFVPRLLGNYAG</sequence>
<dbReference type="InterPro" id="IPR004681">
    <property type="entry name" value="TRAP_DctM"/>
</dbReference>
<comment type="caution">
    <text evidence="9">The sequence shown here is derived from an EMBL/GenBank/DDBJ whole genome shotgun (WGS) entry which is preliminary data.</text>
</comment>
<comment type="subcellular location">
    <subcellularLocation>
        <location evidence="1">Cell inner membrane</location>
        <topology evidence="1">Multi-pass membrane protein</topology>
    </subcellularLocation>
</comment>
<name>A0AAW7ZD15_9FIRM</name>
<evidence type="ECO:0000313" key="10">
    <source>
        <dbReference type="Proteomes" id="UP001172911"/>
    </source>
</evidence>
<dbReference type="PANTHER" id="PTHR33362">
    <property type="entry name" value="SIALIC ACID TRAP TRANSPORTER PERMEASE PROTEIN SIAT-RELATED"/>
    <property type="match status" value="1"/>
</dbReference>
<keyword evidence="2" id="KW-1003">Cell membrane</keyword>
<dbReference type="PIRSF" id="PIRSF006066">
    <property type="entry name" value="HI0050"/>
    <property type="match status" value="1"/>
</dbReference>
<evidence type="ECO:0000256" key="2">
    <source>
        <dbReference type="ARBA" id="ARBA00022475"/>
    </source>
</evidence>
<dbReference type="GO" id="GO:0022857">
    <property type="term" value="F:transmembrane transporter activity"/>
    <property type="evidence" value="ECO:0007669"/>
    <property type="project" value="TreeGrafter"/>
</dbReference>
<reference evidence="9" key="2">
    <citation type="submission" date="2023-03" db="EMBL/GenBank/DDBJ databases">
        <authorList>
            <person name="Zhang Z."/>
        </authorList>
    </citation>
    <scope>NUCLEOTIDE SEQUENCE</scope>
    <source>
        <strain evidence="9">DSA</strain>
    </source>
</reference>
<keyword evidence="3" id="KW-0997">Cell inner membrane</keyword>
<evidence type="ECO:0000256" key="4">
    <source>
        <dbReference type="ARBA" id="ARBA00022692"/>
    </source>
</evidence>
<keyword evidence="4 7" id="KW-0812">Transmembrane</keyword>
<organism evidence="9 10">
    <name type="scientific">Desulforamulus aquiferis</name>
    <dbReference type="NCBI Taxonomy" id="1397668"/>
    <lineage>
        <taxon>Bacteria</taxon>
        <taxon>Bacillati</taxon>
        <taxon>Bacillota</taxon>
        <taxon>Clostridia</taxon>
        <taxon>Eubacteriales</taxon>
        <taxon>Peptococcaceae</taxon>
        <taxon>Desulforamulus</taxon>
    </lineage>
</organism>
<feature type="transmembrane region" description="Helical" evidence="7">
    <location>
        <begin position="241"/>
        <end position="257"/>
    </location>
</feature>
<accession>A0AAW7ZD15</accession>
<feature type="transmembrane region" description="Helical" evidence="7">
    <location>
        <begin position="114"/>
        <end position="131"/>
    </location>
</feature>
<keyword evidence="5 7" id="KW-1133">Transmembrane helix</keyword>
<feature type="transmembrane region" description="Helical" evidence="7">
    <location>
        <begin position="7"/>
        <end position="33"/>
    </location>
</feature>
<proteinExistence type="predicted"/>
<gene>
    <name evidence="9" type="ORF">P6N53_10205</name>
</gene>
<keyword evidence="10" id="KW-1185">Reference proteome</keyword>
<evidence type="ECO:0000256" key="6">
    <source>
        <dbReference type="ARBA" id="ARBA00023136"/>
    </source>
</evidence>
<dbReference type="EMBL" id="JARPTC010000014">
    <property type="protein sequence ID" value="MDO7787592.1"/>
    <property type="molecule type" value="Genomic_DNA"/>
</dbReference>
<evidence type="ECO:0000256" key="1">
    <source>
        <dbReference type="ARBA" id="ARBA00004429"/>
    </source>
</evidence>
<dbReference type="AlphaFoldDB" id="A0AAW7ZD15"/>
<feature type="transmembrane region" description="Helical" evidence="7">
    <location>
        <begin position="138"/>
        <end position="158"/>
    </location>
</feature>
<dbReference type="Proteomes" id="UP001172911">
    <property type="component" value="Unassembled WGS sequence"/>
</dbReference>
<dbReference type="GO" id="GO:0005886">
    <property type="term" value="C:plasma membrane"/>
    <property type="evidence" value="ECO:0007669"/>
    <property type="project" value="UniProtKB-SubCell"/>
</dbReference>
<feature type="transmembrane region" description="Helical" evidence="7">
    <location>
        <begin position="337"/>
        <end position="362"/>
    </location>
</feature>
<feature type="transmembrane region" description="Helical" evidence="7">
    <location>
        <begin position="170"/>
        <end position="193"/>
    </location>
</feature>
<feature type="transmembrane region" description="Helical" evidence="7">
    <location>
        <begin position="368"/>
        <end position="386"/>
    </location>
</feature>
<dbReference type="Pfam" id="PF06808">
    <property type="entry name" value="DctM"/>
    <property type="match status" value="1"/>
</dbReference>
<evidence type="ECO:0000256" key="5">
    <source>
        <dbReference type="ARBA" id="ARBA00022989"/>
    </source>
</evidence>
<feature type="transmembrane region" description="Helical" evidence="7">
    <location>
        <begin position="53"/>
        <end position="69"/>
    </location>
</feature>
<dbReference type="NCBIfam" id="TIGR00786">
    <property type="entry name" value="dctM"/>
    <property type="match status" value="1"/>
</dbReference>
<feature type="transmembrane region" description="Helical" evidence="7">
    <location>
        <begin position="218"/>
        <end position="235"/>
    </location>
</feature>
<reference evidence="9" key="1">
    <citation type="journal article" date="2023" name="J. Hazard. Mater.">
        <title>Anaerobic biodegradation of pyrene and benzo[a]pyrene by a new sulfate-reducing Desulforamulus aquiferis strain DSA.</title>
        <authorList>
            <person name="Zhang Z."/>
            <person name="Sun J."/>
            <person name="Gong X."/>
            <person name="Wang C."/>
            <person name="Wang H."/>
        </authorList>
    </citation>
    <scope>NUCLEOTIDE SEQUENCE</scope>
    <source>
        <strain evidence="9">DSA</strain>
    </source>
</reference>
<dbReference type="InterPro" id="IPR010656">
    <property type="entry name" value="DctM"/>
</dbReference>
<feature type="domain" description="TRAP C4-dicarboxylate transport system permease DctM subunit" evidence="8">
    <location>
        <begin position="9"/>
        <end position="416"/>
    </location>
</feature>
<evidence type="ECO:0000256" key="7">
    <source>
        <dbReference type="SAM" id="Phobius"/>
    </source>
</evidence>
<keyword evidence="6 7" id="KW-0472">Membrane</keyword>
<feature type="transmembrane region" description="Helical" evidence="7">
    <location>
        <begin position="302"/>
        <end position="325"/>
    </location>
</feature>
<protein>
    <submittedName>
        <fullName evidence="9">TRAP transporter large permease</fullName>
    </submittedName>
</protein>
<feature type="transmembrane region" description="Helical" evidence="7">
    <location>
        <begin position="89"/>
        <end position="108"/>
    </location>
</feature>
<evidence type="ECO:0000259" key="8">
    <source>
        <dbReference type="Pfam" id="PF06808"/>
    </source>
</evidence>
<evidence type="ECO:0000313" key="9">
    <source>
        <dbReference type="EMBL" id="MDO7787592.1"/>
    </source>
</evidence>
<feature type="transmembrane region" description="Helical" evidence="7">
    <location>
        <begin position="278"/>
        <end position="296"/>
    </location>
</feature>
<dbReference type="RefSeq" id="WP_304542741.1">
    <property type="nucleotide sequence ID" value="NZ_JARPTC010000014.1"/>
</dbReference>
<evidence type="ECO:0000256" key="3">
    <source>
        <dbReference type="ARBA" id="ARBA00022519"/>
    </source>
</evidence>